<dbReference type="EMBL" id="JEOB01000001">
    <property type="protein sequence ID" value="EXM41023.1"/>
    <property type="molecule type" value="Genomic_DNA"/>
</dbReference>
<evidence type="ECO:0000313" key="5">
    <source>
        <dbReference type="Proteomes" id="UP000021369"/>
    </source>
</evidence>
<name>A0A011W2K5_RUMAL</name>
<feature type="domain" description="DUF5724" evidence="2">
    <location>
        <begin position="60"/>
        <end position="1302"/>
    </location>
</feature>
<keyword evidence="5" id="KW-1185">Reference proteome</keyword>
<dbReference type="InterPro" id="IPR043782">
    <property type="entry name" value="DUF5724"/>
</dbReference>
<dbReference type="PATRIC" id="fig|1341156.4.peg.289"/>
<evidence type="ECO:0000259" key="2">
    <source>
        <dbReference type="Pfam" id="PF18991"/>
    </source>
</evidence>
<dbReference type="Pfam" id="PF24879">
    <property type="entry name" value="DUF7737"/>
    <property type="match status" value="1"/>
</dbReference>
<dbReference type="InterPro" id="IPR056639">
    <property type="entry name" value="DUF7737"/>
</dbReference>
<comment type="caution">
    <text evidence="4">The sequence shown here is derived from an EMBL/GenBank/DDBJ whole genome shotgun (WGS) entry which is preliminary data.</text>
</comment>
<evidence type="ECO:0008006" key="6">
    <source>
        <dbReference type="Google" id="ProtNLM"/>
    </source>
</evidence>
<evidence type="ECO:0000259" key="3">
    <source>
        <dbReference type="Pfam" id="PF24879"/>
    </source>
</evidence>
<accession>A0A011W2K5</accession>
<reference evidence="4 5" key="1">
    <citation type="submission" date="2013-06" db="EMBL/GenBank/DDBJ databases">
        <title>Rumen cellulosomics: divergent fiber-degrading strategies revealed by comparative genome-wide analysis of six Ruminococcal strains.</title>
        <authorList>
            <person name="Dassa B."/>
            <person name="Borovok I."/>
            <person name="Lamed R."/>
            <person name="Flint H."/>
            <person name="Yeoman C.J."/>
            <person name="White B."/>
            <person name="Bayer E.A."/>
        </authorList>
    </citation>
    <scope>NUCLEOTIDE SEQUENCE [LARGE SCALE GENOMIC DNA]</scope>
    <source>
        <strain evidence="4 5">SY3</strain>
    </source>
</reference>
<dbReference type="InterPro" id="IPR025406">
    <property type="entry name" value="DUF4132"/>
</dbReference>
<evidence type="ECO:0000259" key="1">
    <source>
        <dbReference type="Pfam" id="PF13569"/>
    </source>
</evidence>
<proteinExistence type="predicted"/>
<dbReference type="RefSeq" id="WP_037284938.1">
    <property type="nucleotide sequence ID" value="NZ_JEOB01000001.1"/>
</dbReference>
<evidence type="ECO:0000313" key="4">
    <source>
        <dbReference type="EMBL" id="EXM41023.1"/>
    </source>
</evidence>
<dbReference type="Pfam" id="PF13569">
    <property type="entry name" value="DUF4132"/>
    <property type="match status" value="1"/>
</dbReference>
<dbReference type="OrthoDB" id="9763697at2"/>
<sequence length="1706" mass="197217">MEKTENIEKSKREQEANDILEHYREVYRKKMSKLTEDQRDFVNICNGIPNEHCELFIKLREGLENGTYKNPSEFFEQEGAFLFANGADALIAERFRGSFLYETDNCNKYPYHNNSSRRSFRVKDYARHLDNIKDIVSKYSGMYIDRDLASVLDGSDLDEYERAFCRYYLPFTNYHIAYLIDKGEETAVNWLKKILGEDSKRPFNSYYLKAVMMTENEELIELVGKLLISAELQEGLRQAVCDCCEQGTPTAFKTILRFIRDNDLIRFTSVKKSVATWCGLLSLKTFDLENLNGKTMELICELLGNEAQRHEYLCTEDDMKIWLALWAYGVDDAGVALERINELKKRGSLRQFMTAELFMQALFPELFKASPAKQYICDRPHDVALVAMCLPLVINDMLYYIGEGDMYEELRGLPYNRAKRELEDYFKDEEEELRMFDALCITFEKMTEKEFRCNNTIFHGSSATVSKAEIAQVNALIACATEDEVRIEKALSMVSEIPTSGTYSKRAFYTSILLRKLPEEKRHKRLVELLGDKNKSMRGMAYGFLKNSELTLEEYRGLEPLLKLKTEDMRLNVINMLVKQKGNDLRGCVERLLSDKSEEKRIAGLDILLNLMNDEERSAEYKQLCQLTKKINSPSVREQIILEQLTVDEQETVEYGHGLYSADDSWTPVINEKYIEECKQVFLRYYPASKALGGKDTLPDLKAILYKLDRLIDEHKNDEFTNDNGEEVLIGNSHSINTNQRDESHHRIIAMKEVWDKFYEDEICSPENAYMLLCAFPDTYRGIVFENYELYAYGLIPFTEKELSLAYPKQMSDILHYLMYSHVSRDDLHKIRFMARELVLGYDNYDDLYTQRTSYSMREGTHVTRYVCAAREVIPYFGIDGYSQEHFAEEFSQYLRIFQKFSDKKHTAKFGTAYGYPSFWEYFRAVCEGVISERFLYKHFFEESMDGVKGFEFLCNAVWITRKRGRYGYNNNETKYFPNGVRVALSQMTSIHTSELDDEVMRRVRLAEKVYDELITIVLDTELKRGDSLTEYSGCIKGISSVYGVDRFVQILCAMGKDNFERLAYGVGDTPTRRESLSYLLSRCTPSDGDNAEKLKAALEGKGISEKRLVEAALLSTDWIEIIGELLGWKGFTSACYYFIAHTDDDIPARRSAVIARYTPLKIYDLRNGVFALDWFREAYAEIGEKRFNAIYDAAKYISSGARHTRARKYADAALGKLDPVKADEAIHKKRDKDMLSAYMLMPVRDEQDMTERYLSIQRFKKESKAYGSQRRASEAEAADTAMKNLAISLGFNDVTRLELIMEKAIFDNIKELTEPRSFDDVTLRLTVDEVGKTDIEVLKNGKKQKSVPAKLKKDDFVIKLKETQKSLAEQYSRTKNMFELAMEDRTVFRAKELIPLLDNPVTAPIIGRLVYMKGECTGFLTENGLLDFDGNITVLFPDDELITAHPYDLYKAEVWRSYQQYIFDNGIVQPFKQVFRELYVKTDEEKEKHSSMRYAGSQILPKQTIACLKSRRWTLERDNGLMRVFYKQNITAKINALADWYSPSDIESPTLEWVGFYDRLTNIPIKISDVPDVVFSEVMRDTDLVVSVAHAGKVDPESSHSTVEMRRAICEFTAKLFKLDNVRFEKSHMFISGKRADYAVHLGSGVVHVQGGIMINVFPVHTQQRGKIFMPFVDDDPKTAQIVTEMIMFADDMKIKDPSIVKQIK</sequence>
<organism evidence="4 5">
    <name type="scientific">Ruminococcus albus SY3</name>
    <dbReference type="NCBI Taxonomy" id="1341156"/>
    <lineage>
        <taxon>Bacteria</taxon>
        <taxon>Bacillati</taxon>
        <taxon>Bacillota</taxon>
        <taxon>Clostridia</taxon>
        <taxon>Eubacteriales</taxon>
        <taxon>Oscillospiraceae</taxon>
        <taxon>Ruminococcus</taxon>
    </lineage>
</organism>
<dbReference type="Pfam" id="PF18991">
    <property type="entry name" value="DUF5724"/>
    <property type="match status" value="1"/>
</dbReference>
<gene>
    <name evidence="4" type="ORF">RASY3_02825</name>
</gene>
<dbReference type="Proteomes" id="UP000021369">
    <property type="component" value="Unassembled WGS sequence"/>
</dbReference>
<feature type="domain" description="DUF4132" evidence="1">
    <location>
        <begin position="1342"/>
        <end position="1514"/>
    </location>
</feature>
<feature type="domain" description="DUF7737" evidence="3">
    <location>
        <begin position="1604"/>
        <end position="1705"/>
    </location>
</feature>
<protein>
    <recommendedName>
        <fullName evidence="6">DUF4132 domain-containing protein</fullName>
    </recommendedName>
</protein>